<proteinExistence type="predicted"/>
<accession>A0A8S0U809</accession>
<evidence type="ECO:0000313" key="1">
    <source>
        <dbReference type="EMBL" id="CAA3013716.1"/>
    </source>
</evidence>
<reference evidence="1 2" key="1">
    <citation type="submission" date="2019-12" db="EMBL/GenBank/DDBJ databases">
        <authorList>
            <person name="Alioto T."/>
            <person name="Alioto T."/>
            <person name="Gomez Garrido J."/>
        </authorList>
    </citation>
    <scope>NUCLEOTIDE SEQUENCE [LARGE SCALE GENOMIC DNA]</scope>
</reference>
<dbReference type="AlphaFoldDB" id="A0A8S0U809"/>
<sequence length="105" mass="12135">MLSNCLYLLIANDTQRFFEEDKIICLIVTLPRVLHGILEVGVNTADFAAVFHASVSPPLKIPYLSIHQSFGWRFLIKYHCSIRSMLDISFLITIMLSRHYFMEVT</sequence>
<gene>
    <name evidence="1" type="ORF">OLEA9_A049661</name>
</gene>
<dbReference type="Gramene" id="OE9A049661T1">
    <property type="protein sequence ID" value="OE9A049661C1"/>
    <property type="gene ID" value="OE9A049661"/>
</dbReference>
<name>A0A8S0U809_OLEEU</name>
<keyword evidence="2" id="KW-1185">Reference proteome</keyword>
<evidence type="ECO:0000313" key="2">
    <source>
        <dbReference type="Proteomes" id="UP000594638"/>
    </source>
</evidence>
<protein>
    <submittedName>
        <fullName evidence="1">Uncharacterized protein</fullName>
    </submittedName>
</protein>
<comment type="caution">
    <text evidence="1">The sequence shown here is derived from an EMBL/GenBank/DDBJ whole genome shotgun (WGS) entry which is preliminary data.</text>
</comment>
<organism evidence="1 2">
    <name type="scientific">Olea europaea subsp. europaea</name>
    <dbReference type="NCBI Taxonomy" id="158383"/>
    <lineage>
        <taxon>Eukaryota</taxon>
        <taxon>Viridiplantae</taxon>
        <taxon>Streptophyta</taxon>
        <taxon>Embryophyta</taxon>
        <taxon>Tracheophyta</taxon>
        <taxon>Spermatophyta</taxon>
        <taxon>Magnoliopsida</taxon>
        <taxon>eudicotyledons</taxon>
        <taxon>Gunneridae</taxon>
        <taxon>Pentapetalae</taxon>
        <taxon>asterids</taxon>
        <taxon>lamiids</taxon>
        <taxon>Lamiales</taxon>
        <taxon>Oleaceae</taxon>
        <taxon>Oleeae</taxon>
        <taxon>Olea</taxon>
    </lineage>
</organism>
<dbReference type="EMBL" id="CACTIH010007450">
    <property type="protein sequence ID" value="CAA3013716.1"/>
    <property type="molecule type" value="Genomic_DNA"/>
</dbReference>
<dbReference type="Proteomes" id="UP000594638">
    <property type="component" value="Unassembled WGS sequence"/>
</dbReference>